<dbReference type="SMART" id="SM00926">
    <property type="entry name" value="Molybdop_Fe4S4"/>
    <property type="match status" value="1"/>
</dbReference>
<evidence type="ECO:0000256" key="2">
    <source>
        <dbReference type="ARBA" id="ARBA00010312"/>
    </source>
</evidence>
<sequence length="669" mass="75785">MNGFGSKTYKNVCPVNCPSSCTMISHVENNHLVHITGDPRNPYSKGYLCSKGFSYIEKNYHRDRLKFPYYQEVKGSGNLKQITWNKAFELILSEMIKINEYFGNFLPLALYKGSGNTGVHHYVTDNFFSSIGKSTRVNGSPFPTTGTKAMQYDMGAVQMSDPIMIRFASMIMIWGSNPAATNNHLIPNLMEAKVKGTKIIVIDPIYTQTAEIADVYIQIVPGTDGAFANVLMKGIIEADLIDHDFLENHSFGFDAFVESMRSIDTEEYLLKCGVSNEAINLMLSYFKNAKSVSHIIGCGLQKHSNGGQTVRAIEALAAICGDIGRTGGGIFFKQGESLLFKNQQSGDTKNQIVSLNQLQFSNLQPPIEMMWISCANPITQDPDSRFTKQFIKNIPFVVTVDQFLTPTAQMSNLILPTTTQFEELDIVTNSWHKAIALNEKAISPYYESISEWNIMNELAIRLNQYRDGICSFPILSSEEEYLNAQFNEQVFELYNIRSIADLTEKPITKYKPKVAWMDRKFATETGKYQFYSTEAEQNGLPPIPIYKKGEAPSAEYPFWLITPHHPYRLNSQFHYLDYFEEEAYIEINSEVAKTLGILDGEVIKIFNAQDTIEIMAVYSNKVPKDVLLVYQGWYPQSEVNVNRLVHILRTDMGENNVAFYDTFVNIGKW</sequence>
<evidence type="ECO:0000256" key="3">
    <source>
        <dbReference type="ARBA" id="ARBA00022723"/>
    </source>
</evidence>
<dbReference type="Gene3D" id="3.40.228.10">
    <property type="entry name" value="Dimethylsulfoxide Reductase, domain 2"/>
    <property type="match status" value="1"/>
</dbReference>
<accession>A0A5B8YZE8</accession>
<dbReference type="PROSITE" id="PS51669">
    <property type="entry name" value="4FE4S_MOW_BIS_MGD"/>
    <property type="match status" value="1"/>
</dbReference>
<dbReference type="STRING" id="1742359.GCA_001439625_01043"/>
<comment type="similarity">
    <text evidence="2">Belongs to the prokaryotic molybdopterin-containing oxidoreductase family.</text>
</comment>
<dbReference type="OrthoDB" id="219031at2"/>
<dbReference type="GO" id="GO:0043546">
    <property type="term" value="F:molybdopterin cofactor binding"/>
    <property type="evidence" value="ECO:0007669"/>
    <property type="project" value="InterPro"/>
</dbReference>
<dbReference type="Gene3D" id="3.40.50.740">
    <property type="match status" value="1"/>
</dbReference>
<dbReference type="RefSeq" id="WP_057776094.1">
    <property type="nucleotide sequence ID" value="NZ_CP042593.1"/>
</dbReference>
<comment type="cofactor">
    <cofactor evidence="1">
        <name>Mo-bis(molybdopterin guanine dinucleotide)</name>
        <dbReference type="ChEBI" id="CHEBI:60539"/>
    </cofactor>
</comment>
<keyword evidence="5" id="KW-0411">Iron-sulfur</keyword>
<gene>
    <name evidence="7" type="ORF">FSZ17_01165</name>
</gene>
<keyword evidence="8" id="KW-1185">Reference proteome</keyword>
<evidence type="ECO:0000259" key="6">
    <source>
        <dbReference type="PROSITE" id="PS51669"/>
    </source>
</evidence>
<dbReference type="KEGG" id="bda:FSZ17_01165"/>
<proteinExistence type="inferred from homology"/>
<dbReference type="SUPFAM" id="SSF53706">
    <property type="entry name" value="Formate dehydrogenase/DMSO reductase, domains 1-3"/>
    <property type="match status" value="1"/>
</dbReference>
<dbReference type="GO" id="GO:0051536">
    <property type="term" value="F:iron-sulfur cluster binding"/>
    <property type="evidence" value="ECO:0007669"/>
    <property type="project" value="UniProtKB-KW"/>
</dbReference>
<dbReference type="SUPFAM" id="SSF50692">
    <property type="entry name" value="ADC-like"/>
    <property type="match status" value="1"/>
</dbReference>
<dbReference type="Gene3D" id="2.20.25.90">
    <property type="entry name" value="ADC-like domains"/>
    <property type="match status" value="1"/>
</dbReference>
<dbReference type="InterPro" id="IPR050612">
    <property type="entry name" value="Prok_Mopterin_Oxidored"/>
</dbReference>
<dbReference type="PANTHER" id="PTHR43742">
    <property type="entry name" value="TRIMETHYLAMINE-N-OXIDE REDUCTASE"/>
    <property type="match status" value="1"/>
</dbReference>
<evidence type="ECO:0000256" key="5">
    <source>
        <dbReference type="ARBA" id="ARBA00023014"/>
    </source>
</evidence>
<dbReference type="GO" id="GO:0046872">
    <property type="term" value="F:metal ion binding"/>
    <property type="evidence" value="ECO:0007669"/>
    <property type="project" value="UniProtKB-KW"/>
</dbReference>
<keyword evidence="3" id="KW-0479">Metal-binding</keyword>
<organism evidence="7 8">
    <name type="scientific">Cytobacillus dafuensis</name>
    <name type="common">Bacillus dafuensis</name>
    <dbReference type="NCBI Taxonomy" id="1742359"/>
    <lineage>
        <taxon>Bacteria</taxon>
        <taxon>Bacillati</taxon>
        <taxon>Bacillota</taxon>
        <taxon>Bacilli</taxon>
        <taxon>Bacillales</taxon>
        <taxon>Bacillaceae</taxon>
        <taxon>Cytobacillus</taxon>
    </lineage>
</organism>
<evidence type="ECO:0000313" key="7">
    <source>
        <dbReference type="EMBL" id="QED46025.1"/>
    </source>
</evidence>
<dbReference type="Pfam" id="PF04879">
    <property type="entry name" value="Molybdop_Fe4S4"/>
    <property type="match status" value="1"/>
</dbReference>
<dbReference type="InterPro" id="IPR006963">
    <property type="entry name" value="Mopterin_OxRdtase_4Fe-4S_dom"/>
</dbReference>
<feature type="domain" description="4Fe-4S Mo/W bis-MGD-type" evidence="6">
    <location>
        <begin position="6"/>
        <end position="63"/>
    </location>
</feature>
<dbReference type="Proteomes" id="UP000321555">
    <property type="component" value="Chromosome"/>
</dbReference>
<dbReference type="PANTHER" id="PTHR43742:SF6">
    <property type="entry name" value="OXIDOREDUCTASE YYAE-RELATED"/>
    <property type="match status" value="1"/>
</dbReference>
<name>A0A5B8YZE8_CYTDA</name>
<dbReference type="InterPro" id="IPR006656">
    <property type="entry name" value="Mopterin_OxRdtase"/>
</dbReference>
<evidence type="ECO:0000313" key="8">
    <source>
        <dbReference type="Proteomes" id="UP000321555"/>
    </source>
</evidence>
<dbReference type="Pfam" id="PF00384">
    <property type="entry name" value="Molybdopterin"/>
    <property type="match status" value="1"/>
</dbReference>
<dbReference type="InterPro" id="IPR006657">
    <property type="entry name" value="MoPterin_dinucl-bd_dom"/>
</dbReference>
<dbReference type="EMBL" id="CP042593">
    <property type="protein sequence ID" value="QED46025.1"/>
    <property type="molecule type" value="Genomic_DNA"/>
</dbReference>
<evidence type="ECO:0000256" key="4">
    <source>
        <dbReference type="ARBA" id="ARBA00023004"/>
    </source>
</evidence>
<protein>
    <submittedName>
        <fullName evidence="7">Molybdopterin-dependent oxidoreductase</fullName>
    </submittedName>
</protein>
<dbReference type="Gene3D" id="3.30.2070.10">
    <property type="entry name" value="Formate dehydrogenase/DMSO reductase"/>
    <property type="match status" value="1"/>
</dbReference>
<evidence type="ECO:0000256" key="1">
    <source>
        <dbReference type="ARBA" id="ARBA00001942"/>
    </source>
</evidence>
<dbReference type="GO" id="GO:0016491">
    <property type="term" value="F:oxidoreductase activity"/>
    <property type="evidence" value="ECO:0007669"/>
    <property type="project" value="InterPro"/>
</dbReference>
<dbReference type="InterPro" id="IPR009010">
    <property type="entry name" value="Asp_de-COase-like_dom_sf"/>
</dbReference>
<keyword evidence="4" id="KW-0408">Iron</keyword>
<dbReference type="Gene3D" id="2.40.40.20">
    <property type="match status" value="1"/>
</dbReference>
<reference evidence="8" key="1">
    <citation type="submission" date="2019-08" db="EMBL/GenBank/DDBJ databases">
        <authorList>
            <person name="Zheng X."/>
        </authorList>
    </citation>
    <scope>NUCLEOTIDE SEQUENCE [LARGE SCALE GENOMIC DNA]</scope>
    <source>
        <strain evidence="8">FJAT-25496</strain>
    </source>
</reference>
<dbReference type="AlphaFoldDB" id="A0A5B8YZE8"/>
<dbReference type="Pfam" id="PF01568">
    <property type="entry name" value="Molydop_binding"/>
    <property type="match status" value="1"/>
</dbReference>